<keyword evidence="1" id="KW-0175">Coiled coil</keyword>
<gene>
    <name evidence="2" type="ORF">OLEA9_A060825</name>
</gene>
<evidence type="ECO:0000313" key="3">
    <source>
        <dbReference type="Proteomes" id="UP000594638"/>
    </source>
</evidence>
<dbReference type="Gramene" id="OE9A060825T1">
    <property type="protein sequence ID" value="OE9A060825C1"/>
    <property type="gene ID" value="OE9A060825"/>
</dbReference>
<dbReference type="AlphaFoldDB" id="A0A8S0PZU5"/>
<dbReference type="EMBL" id="CACTIH010000378">
    <property type="protein sequence ID" value="CAA2960243.1"/>
    <property type="molecule type" value="Genomic_DNA"/>
</dbReference>
<keyword evidence="3" id="KW-1185">Reference proteome</keyword>
<name>A0A8S0PZU5_OLEEU</name>
<sequence>MLLCAPTNLRSTPGLVAREHDDSFTSSDTASSDSDFSFPAPVSTLANLSSFNPDAFQLIVQDLSAAENSDEELSRFAASCCLRTVRLEEKLTNLESENKVLRQQALAIAQNNKLLSSISRSILQDLPSA</sequence>
<organism evidence="2 3">
    <name type="scientific">Olea europaea subsp. europaea</name>
    <dbReference type="NCBI Taxonomy" id="158383"/>
    <lineage>
        <taxon>Eukaryota</taxon>
        <taxon>Viridiplantae</taxon>
        <taxon>Streptophyta</taxon>
        <taxon>Embryophyta</taxon>
        <taxon>Tracheophyta</taxon>
        <taxon>Spermatophyta</taxon>
        <taxon>Magnoliopsida</taxon>
        <taxon>eudicotyledons</taxon>
        <taxon>Gunneridae</taxon>
        <taxon>Pentapetalae</taxon>
        <taxon>asterids</taxon>
        <taxon>lamiids</taxon>
        <taxon>Lamiales</taxon>
        <taxon>Oleaceae</taxon>
        <taxon>Oleeae</taxon>
        <taxon>Olea</taxon>
    </lineage>
</organism>
<comment type="caution">
    <text evidence="2">The sequence shown here is derived from an EMBL/GenBank/DDBJ whole genome shotgun (WGS) entry which is preliminary data.</text>
</comment>
<reference evidence="2 3" key="1">
    <citation type="submission" date="2019-12" db="EMBL/GenBank/DDBJ databases">
        <authorList>
            <person name="Alioto T."/>
            <person name="Alioto T."/>
            <person name="Gomez Garrido J."/>
        </authorList>
    </citation>
    <scope>NUCLEOTIDE SEQUENCE [LARGE SCALE GENOMIC DNA]</scope>
</reference>
<feature type="coiled-coil region" evidence="1">
    <location>
        <begin position="84"/>
        <end position="111"/>
    </location>
</feature>
<proteinExistence type="predicted"/>
<dbReference type="OrthoDB" id="1749838at2759"/>
<protein>
    <submittedName>
        <fullName evidence="2">Myosin-9-like isoform X1</fullName>
    </submittedName>
</protein>
<accession>A0A8S0PZU5</accession>
<evidence type="ECO:0000256" key="1">
    <source>
        <dbReference type="SAM" id="Coils"/>
    </source>
</evidence>
<evidence type="ECO:0000313" key="2">
    <source>
        <dbReference type="EMBL" id="CAA2960243.1"/>
    </source>
</evidence>
<dbReference type="Proteomes" id="UP000594638">
    <property type="component" value="Unassembled WGS sequence"/>
</dbReference>